<feature type="signal peptide" evidence="2">
    <location>
        <begin position="1"/>
        <end position="25"/>
    </location>
</feature>
<dbReference type="SUPFAM" id="SSF56954">
    <property type="entry name" value="Outer membrane efflux proteins (OEP)"/>
    <property type="match status" value="1"/>
</dbReference>
<gene>
    <name evidence="4" type="ORF">I5E68_13045</name>
</gene>
<dbReference type="GO" id="GO:0015562">
    <property type="term" value="F:efflux transmembrane transporter activity"/>
    <property type="evidence" value="ECO:0007669"/>
    <property type="project" value="InterPro"/>
</dbReference>
<organism evidence="4 5">
    <name type="scientific">Novosphingobium aureum</name>
    <dbReference type="NCBI Taxonomy" id="2792964"/>
    <lineage>
        <taxon>Bacteria</taxon>
        <taxon>Pseudomonadati</taxon>
        <taxon>Pseudomonadota</taxon>
        <taxon>Alphaproteobacteria</taxon>
        <taxon>Sphingomonadales</taxon>
        <taxon>Sphingomonadaceae</taxon>
        <taxon>Novosphingobium</taxon>
    </lineage>
</organism>
<evidence type="ECO:0000256" key="2">
    <source>
        <dbReference type="RuleBase" id="RU362097"/>
    </source>
</evidence>
<feature type="coiled-coil region" evidence="3">
    <location>
        <begin position="72"/>
        <end position="106"/>
    </location>
</feature>
<dbReference type="GO" id="GO:0005886">
    <property type="term" value="C:plasma membrane"/>
    <property type="evidence" value="ECO:0007669"/>
    <property type="project" value="UniProtKB-SubCell"/>
</dbReference>
<dbReference type="InterPro" id="IPR003423">
    <property type="entry name" value="OMP_efflux"/>
</dbReference>
<dbReference type="PANTHER" id="PTHR30203">
    <property type="entry name" value="OUTER MEMBRANE CATION EFFLUX PROTEIN"/>
    <property type="match status" value="1"/>
</dbReference>
<dbReference type="Gene3D" id="1.20.1600.10">
    <property type="entry name" value="Outer membrane efflux proteins (OEP)"/>
    <property type="match status" value="1"/>
</dbReference>
<dbReference type="Pfam" id="PF02321">
    <property type="entry name" value="OEP"/>
    <property type="match status" value="2"/>
</dbReference>
<keyword evidence="5" id="KW-1185">Reference proteome</keyword>
<dbReference type="AlphaFoldDB" id="A0A931MLC2"/>
<dbReference type="Proteomes" id="UP000617634">
    <property type="component" value="Unassembled WGS sequence"/>
</dbReference>
<feature type="chain" id="PRO_5038164059" evidence="2">
    <location>
        <begin position="26"/>
        <end position="490"/>
    </location>
</feature>
<accession>A0A931MLC2</accession>
<comment type="subcellular location">
    <subcellularLocation>
        <location evidence="2">Cell membrane</location>
        <topology evidence="2">Lipid-anchor</topology>
    </subcellularLocation>
</comment>
<sequence length="490" mass="51597">MVPRKLGACSALGALALALAGCSTAGPDYRPPEAAVANLPGAQGNFDSAEGDAFSQAPLPDHWWRLYDDPRLDALVEEALAANADLRVAEANLERAQAAVREAAGAEGLGVELGAQATAERNYSLRSAQTSLPGVITSQLGLSFNYPLDLKGKLKRGIEASIADREAVEAARDAVRISVAAATARAYASVCAANYQIATVEQVVSLQEKTLDATTRLQKGGRGTAFDVSRARTAVETSKASLPGFYARRKAGLYLLATLTGKPPADYPRQVADCSALPSLREAMPVGDGAAMIRRRPDIREAERRIAGDTARIGVQMADLYPSVSIAGGLMGFNQLRNLPKEESLSFGLGPLLSWNFPYRAEVRARIDGAEAQVKADIAQFDATVLEALRGTEEALDTYARDREQAQALGRAADSAATSASQAGKLFRYGRSDFLSLLDAQGALASARVSHAAAQAALIDDQISVFLALGGGWQQAGDTTSGEMPEVSSD</sequence>
<reference evidence="4" key="1">
    <citation type="submission" date="2020-11" db="EMBL/GenBank/DDBJ databases">
        <title>Novosphingobium aureum sp. nov., a marine bacterium isolated from sediment of a salt flat.</title>
        <authorList>
            <person name="Yoo Y."/>
            <person name="Kim J.-J."/>
        </authorList>
    </citation>
    <scope>NUCLEOTIDE SEQUENCE</scope>
    <source>
        <strain evidence="4">YJ-S2-02</strain>
    </source>
</reference>
<keyword evidence="2" id="KW-0732">Signal</keyword>
<dbReference type="RefSeq" id="WP_197164289.1">
    <property type="nucleotide sequence ID" value="NZ_JADZGI010000001.1"/>
</dbReference>
<dbReference type="EMBL" id="JADZGI010000001">
    <property type="protein sequence ID" value="MBH0113872.1"/>
    <property type="molecule type" value="Genomic_DNA"/>
</dbReference>
<protein>
    <submittedName>
        <fullName evidence="4">Efflux transporter outer membrane subunit</fullName>
    </submittedName>
</protein>
<evidence type="ECO:0000313" key="4">
    <source>
        <dbReference type="EMBL" id="MBH0113872.1"/>
    </source>
</evidence>
<dbReference type="PANTHER" id="PTHR30203:SF21">
    <property type="entry name" value="OUTER MEMBRANE COMPONENT OF MULTIDRUG EFFLUX PUMP-RELATED"/>
    <property type="match status" value="1"/>
</dbReference>
<proteinExistence type="inferred from homology"/>
<evidence type="ECO:0000256" key="3">
    <source>
        <dbReference type="SAM" id="Coils"/>
    </source>
</evidence>
<keyword evidence="2" id="KW-0564">Palmitate</keyword>
<keyword evidence="3" id="KW-0175">Coiled coil</keyword>
<comment type="caution">
    <text evidence="4">The sequence shown here is derived from an EMBL/GenBank/DDBJ whole genome shotgun (WGS) entry which is preliminary data.</text>
</comment>
<dbReference type="Gene3D" id="2.20.200.10">
    <property type="entry name" value="Outer membrane efflux proteins (OEP)"/>
    <property type="match status" value="1"/>
</dbReference>
<keyword evidence="2" id="KW-0449">Lipoprotein</keyword>
<dbReference type="InterPro" id="IPR010131">
    <property type="entry name" value="MdtP/NodT-like"/>
</dbReference>
<keyword evidence="2" id="KW-0812">Transmembrane</keyword>
<keyword evidence="2" id="KW-0472">Membrane</keyword>
<dbReference type="PROSITE" id="PS51257">
    <property type="entry name" value="PROKAR_LIPOPROTEIN"/>
    <property type="match status" value="1"/>
</dbReference>
<evidence type="ECO:0000256" key="1">
    <source>
        <dbReference type="ARBA" id="ARBA00007613"/>
    </source>
</evidence>
<comment type="similarity">
    <text evidence="1 2">Belongs to the outer membrane factor (OMF) (TC 1.B.17) family.</text>
</comment>
<dbReference type="NCBIfam" id="TIGR01845">
    <property type="entry name" value="outer_NodT"/>
    <property type="match status" value="1"/>
</dbReference>
<evidence type="ECO:0000313" key="5">
    <source>
        <dbReference type="Proteomes" id="UP000617634"/>
    </source>
</evidence>
<name>A0A931MLC2_9SPHN</name>
<keyword evidence="2" id="KW-1134">Transmembrane beta strand</keyword>